<proteinExistence type="predicted"/>
<dbReference type="InterPro" id="IPR036640">
    <property type="entry name" value="ABC1_TM_sf"/>
</dbReference>
<keyword evidence="4" id="KW-1133">Transmembrane helix</keyword>
<gene>
    <name evidence="7" type="ORF">Ddye_026628</name>
</gene>
<feature type="chain" id="PRO_5041911162" evidence="6">
    <location>
        <begin position="18"/>
        <end position="150"/>
    </location>
</feature>
<dbReference type="Proteomes" id="UP001280121">
    <property type="component" value="Unassembled WGS sequence"/>
</dbReference>
<dbReference type="Gene3D" id="1.20.1560.10">
    <property type="entry name" value="ABC transporter type 1, transmembrane domain"/>
    <property type="match status" value="1"/>
</dbReference>
<evidence type="ECO:0000256" key="3">
    <source>
        <dbReference type="ARBA" id="ARBA00022840"/>
    </source>
</evidence>
<organism evidence="7 8">
    <name type="scientific">Dipteronia dyeriana</name>
    <dbReference type="NCBI Taxonomy" id="168575"/>
    <lineage>
        <taxon>Eukaryota</taxon>
        <taxon>Viridiplantae</taxon>
        <taxon>Streptophyta</taxon>
        <taxon>Embryophyta</taxon>
        <taxon>Tracheophyta</taxon>
        <taxon>Spermatophyta</taxon>
        <taxon>Magnoliopsida</taxon>
        <taxon>eudicotyledons</taxon>
        <taxon>Gunneridae</taxon>
        <taxon>Pentapetalae</taxon>
        <taxon>rosids</taxon>
        <taxon>malvids</taxon>
        <taxon>Sapindales</taxon>
        <taxon>Sapindaceae</taxon>
        <taxon>Hippocastanoideae</taxon>
        <taxon>Acereae</taxon>
        <taxon>Dipteronia</taxon>
    </lineage>
</organism>
<evidence type="ECO:0000313" key="8">
    <source>
        <dbReference type="Proteomes" id="UP001280121"/>
    </source>
</evidence>
<name>A0AAD9TN20_9ROSI</name>
<reference evidence="7" key="1">
    <citation type="journal article" date="2023" name="Plant J.">
        <title>Genome sequences and population genomics provide insights into the demographic history, inbreeding, and mutation load of two 'living fossil' tree species of Dipteronia.</title>
        <authorList>
            <person name="Feng Y."/>
            <person name="Comes H.P."/>
            <person name="Chen J."/>
            <person name="Zhu S."/>
            <person name="Lu R."/>
            <person name="Zhang X."/>
            <person name="Li P."/>
            <person name="Qiu J."/>
            <person name="Olsen K.M."/>
            <person name="Qiu Y."/>
        </authorList>
    </citation>
    <scope>NUCLEOTIDE SEQUENCE</scope>
    <source>
        <strain evidence="7">KIB01</strain>
    </source>
</reference>
<evidence type="ECO:0000256" key="6">
    <source>
        <dbReference type="SAM" id="SignalP"/>
    </source>
</evidence>
<protein>
    <submittedName>
        <fullName evidence="7">Uncharacterized protein</fullName>
    </submittedName>
</protein>
<accession>A0AAD9TN20</accession>
<keyword evidence="1" id="KW-0812">Transmembrane</keyword>
<sequence>MLASITTLLATVIVILGNFPLGRLEEKFQDKLMKSKDKIMKATSEILRYMRILKLQVCEMKFLSKIIEFRKTETRWLKIIRLYFIHYKFCLLGCTYIYVHGHFWCLYAFGNSTCGNILSALGTFVILQEPVYEIPDTILNSSEVLAIQRA</sequence>
<dbReference type="InterPro" id="IPR050173">
    <property type="entry name" value="ABC_transporter_C-like"/>
</dbReference>
<evidence type="ECO:0000256" key="4">
    <source>
        <dbReference type="ARBA" id="ARBA00022989"/>
    </source>
</evidence>
<comment type="caution">
    <text evidence="7">The sequence shown here is derived from an EMBL/GenBank/DDBJ whole genome shotgun (WGS) entry which is preliminary data.</text>
</comment>
<keyword evidence="8" id="KW-1185">Reference proteome</keyword>
<feature type="signal peptide" evidence="6">
    <location>
        <begin position="1"/>
        <end position="17"/>
    </location>
</feature>
<dbReference type="SUPFAM" id="SSF90123">
    <property type="entry name" value="ABC transporter transmembrane region"/>
    <property type="match status" value="1"/>
</dbReference>
<evidence type="ECO:0000256" key="1">
    <source>
        <dbReference type="ARBA" id="ARBA00022692"/>
    </source>
</evidence>
<keyword evidence="2" id="KW-0547">Nucleotide-binding</keyword>
<dbReference type="EMBL" id="JANJYI010000008">
    <property type="protein sequence ID" value="KAK2638833.1"/>
    <property type="molecule type" value="Genomic_DNA"/>
</dbReference>
<dbReference type="GO" id="GO:0016020">
    <property type="term" value="C:membrane"/>
    <property type="evidence" value="ECO:0007669"/>
    <property type="project" value="InterPro"/>
</dbReference>
<evidence type="ECO:0000256" key="2">
    <source>
        <dbReference type="ARBA" id="ARBA00022741"/>
    </source>
</evidence>
<dbReference type="PANTHER" id="PTHR24223">
    <property type="entry name" value="ATP-BINDING CASSETTE SUB-FAMILY C"/>
    <property type="match status" value="1"/>
</dbReference>
<dbReference type="AlphaFoldDB" id="A0AAD9TN20"/>
<dbReference type="GO" id="GO:0005524">
    <property type="term" value="F:ATP binding"/>
    <property type="evidence" value="ECO:0007669"/>
    <property type="project" value="UniProtKB-KW"/>
</dbReference>
<evidence type="ECO:0000313" key="7">
    <source>
        <dbReference type="EMBL" id="KAK2638833.1"/>
    </source>
</evidence>
<keyword evidence="5" id="KW-0472">Membrane</keyword>
<dbReference type="PANTHER" id="PTHR24223:SF181">
    <property type="entry name" value="ABC TRANSPORTER C FAMILY MEMBER 3"/>
    <property type="match status" value="1"/>
</dbReference>
<keyword evidence="3" id="KW-0067">ATP-binding</keyword>
<keyword evidence="6" id="KW-0732">Signal</keyword>
<dbReference type="GO" id="GO:0042626">
    <property type="term" value="F:ATPase-coupled transmembrane transporter activity"/>
    <property type="evidence" value="ECO:0007669"/>
    <property type="project" value="TreeGrafter"/>
</dbReference>
<evidence type="ECO:0000256" key="5">
    <source>
        <dbReference type="ARBA" id="ARBA00023136"/>
    </source>
</evidence>